<evidence type="ECO:0000259" key="10">
    <source>
        <dbReference type="PROSITE" id="PS50112"/>
    </source>
</evidence>
<evidence type="ECO:0000256" key="4">
    <source>
        <dbReference type="ARBA" id="ARBA00022679"/>
    </source>
</evidence>
<dbReference type="CDD" id="cd00082">
    <property type="entry name" value="HisKA"/>
    <property type="match status" value="1"/>
</dbReference>
<dbReference type="NCBIfam" id="TIGR00229">
    <property type="entry name" value="sensory_box"/>
    <property type="match status" value="2"/>
</dbReference>
<dbReference type="Pfam" id="PF00072">
    <property type="entry name" value="Response_reg"/>
    <property type="match status" value="1"/>
</dbReference>
<dbReference type="CDD" id="cd16919">
    <property type="entry name" value="HATPase_CckA-like"/>
    <property type="match status" value="1"/>
</dbReference>
<evidence type="ECO:0000256" key="3">
    <source>
        <dbReference type="ARBA" id="ARBA00022553"/>
    </source>
</evidence>
<dbReference type="InterPro" id="IPR029016">
    <property type="entry name" value="GAF-like_dom_sf"/>
</dbReference>
<comment type="catalytic activity">
    <reaction evidence="1">
        <text>ATP + protein L-histidine = ADP + protein N-phospho-L-histidine.</text>
        <dbReference type="EC" id="2.7.13.3"/>
    </reaction>
</comment>
<organism evidence="11 12">
    <name type="scientific">Belnapia arida</name>
    <dbReference type="NCBI Taxonomy" id="2804533"/>
    <lineage>
        <taxon>Bacteria</taxon>
        <taxon>Pseudomonadati</taxon>
        <taxon>Pseudomonadota</taxon>
        <taxon>Alphaproteobacteria</taxon>
        <taxon>Acetobacterales</taxon>
        <taxon>Roseomonadaceae</taxon>
        <taxon>Belnapia</taxon>
    </lineage>
</organism>
<evidence type="ECO:0000256" key="2">
    <source>
        <dbReference type="ARBA" id="ARBA00012438"/>
    </source>
</evidence>
<keyword evidence="7" id="KW-0175">Coiled coil</keyword>
<dbReference type="InterPro" id="IPR003594">
    <property type="entry name" value="HATPase_dom"/>
</dbReference>
<gene>
    <name evidence="11" type="ORF">JMJ56_21795</name>
</gene>
<dbReference type="InterPro" id="IPR013656">
    <property type="entry name" value="PAS_4"/>
</dbReference>
<dbReference type="PROSITE" id="PS50112">
    <property type="entry name" value="PAS"/>
    <property type="match status" value="2"/>
</dbReference>
<dbReference type="InterPro" id="IPR001789">
    <property type="entry name" value="Sig_transdc_resp-reg_receiver"/>
</dbReference>
<name>A0ABS1U7Y7_9PROT</name>
<evidence type="ECO:0000256" key="7">
    <source>
        <dbReference type="SAM" id="Coils"/>
    </source>
</evidence>
<dbReference type="InterPro" id="IPR036890">
    <property type="entry name" value="HATPase_C_sf"/>
</dbReference>
<keyword evidence="3 6" id="KW-0597">Phosphoprotein</keyword>
<dbReference type="Pfam" id="PF00512">
    <property type="entry name" value="HisKA"/>
    <property type="match status" value="1"/>
</dbReference>
<proteinExistence type="predicted"/>
<dbReference type="Gene3D" id="3.40.50.2300">
    <property type="match status" value="1"/>
</dbReference>
<dbReference type="SUPFAM" id="SSF55785">
    <property type="entry name" value="PYP-like sensor domain (PAS domain)"/>
    <property type="match status" value="3"/>
</dbReference>
<feature type="domain" description="Response regulatory" evidence="9">
    <location>
        <begin position="804"/>
        <end position="920"/>
    </location>
</feature>
<dbReference type="InterPro" id="IPR005467">
    <property type="entry name" value="His_kinase_dom"/>
</dbReference>
<dbReference type="PROSITE" id="PS50109">
    <property type="entry name" value="HIS_KIN"/>
    <property type="match status" value="1"/>
</dbReference>
<evidence type="ECO:0000313" key="12">
    <source>
        <dbReference type="Proteomes" id="UP000660885"/>
    </source>
</evidence>
<comment type="caution">
    <text evidence="11">The sequence shown here is derived from an EMBL/GenBank/DDBJ whole genome shotgun (WGS) entry which is preliminary data.</text>
</comment>
<dbReference type="Pfam" id="PF01590">
    <property type="entry name" value="GAF"/>
    <property type="match status" value="1"/>
</dbReference>
<dbReference type="PANTHER" id="PTHR43065">
    <property type="entry name" value="SENSOR HISTIDINE KINASE"/>
    <property type="match status" value="1"/>
</dbReference>
<dbReference type="Proteomes" id="UP000660885">
    <property type="component" value="Unassembled WGS sequence"/>
</dbReference>
<dbReference type="CDD" id="cd00130">
    <property type="entry name" value="PAS"/>
    <property type="match status" value="2"/>
</dbReference>
<evidence type="ECO:0000256" key="5">
    <source>
        <dbReference type="ARBA" id="ARBA00022777"/>
    </source>
</evidence>
<dbReference type="PROSITE" id="PS50110">
    <property type="entry name" value="RESPONSE_REGULATORY"/>
    <property type="match status" value="1"/>
</dbReference>
<dbReference type="SMART" id="SM00448">
    <property type="entry name" value="REC"/>
    <property type="match status" value="1"/>
</dbReference>
<keyword evidence="5" id="KW-0418">Kinase</keyword>
<evidence type="ECO:0000259" key="9">
    <source>
        <dbReference type="PROSITE" id="PS50110"/>
    </source>
</evidence>
<evidence type="ECO:0000259" key="8">
    <source>
        <dbReference type="PROSITE" id="PS50109"/>
    </source>
</evidence>
<feature type="domain" description="PAS" evidence="10">
    <location>
        <begin position="316"/>
        <end position="369"/>
    </location>
</feature>
<evidence type="ECO:0000256" key="1">
    <source>
        <dbReference type="ARBA" id="ARBA00000085"/>
    </source>
</evidence>
<dbReference type="InterPro" id="IPR001610">
    <property type="entry name" value="PAC"/>
</dbReference>
<accession>A0ABS1U7Y7</accession>
<dbReference type="SMART" id="SM00091">
    <property type="entry name" value="PAS"/>
    <property type="match status" value="2"/>
</dbReference>
<dbReference type="PRINTS" id="PR00344">
    <property type="entry name" value="BCTRLSENSOR"/>
</dbReference>
<dbReference type="Gene3D" id="1.10.287.130">
    <property type="match status" value="1"/>
</dbReference>
<dbReference type="Gene3D" id="3.30.450.40">
    <property type="match status" value="1"/>
</dbReference>
<feature type="modified residue" description="4-aspartylphosphate" evidence="6">
    <location>
        <position position="854"/>
    </location>
</feature>
<dbReference type="CDD" id="cd18161">
    <property type="entry name" value="REC_hyHK_blue-like"/>
    <property type="match status" value="1"/>
</dbReference>
<keyword evidence="4" id="KW-0808">Transferase</keyword>
<dbReference type="InterPro" id="IPR036097">
    <property type="entry name" value="HisK_dim/P_sf"/>
</dbReference>
<dbReference type="SMART" id="SM00388">
    <property type="entry name" value="HisKA"/>
    <property type="match status" value="1"/>
</dbReference>
<dbReference type="Gene3D" id="3.30.565.10">
    <property type="entry name" value="Histidine kinase-like ATPase, C-terminal domain"/>
    <property type="match status" value="1"/>
</dbReference>
<protein>
    <recommendedName>
        <fullName evidence="2">histidine kinase</fullName>
        <ecNumber evidence="2">2.7.13.3</ecNumber>
    </recommendedName>
</protein>
<reference evidence="11 12" key="1">
    <citation type="submission" date="2021-01" db="EMBL/GenBank/DDBJ databases">
        <title>Belnapia mucosa sp. nov. and Belnapia arida sp. nov., isolated from the Tabernas Desert (Almeria, Spain).</title>
        <authorList>
            <person name="Molina-Menor E."/>
            <person name="Vidal-Verdu A."/>
            <person name="Calonge A."/>
            <person name="Satari L."/>
            <person name="Pereto J."/>
            <person name="Porcar M."/>
        </authorList>
    </citation>
    <scope>NUCLEOTIDE SEQUENCE [LARGE SCALE GENOMIC DNA]</scope>
    <source>
        <strain evidence="11 12">T18</strain>
    </source>
</reference>
<dbReference type="EC" id="2.7.13.3" evidence="2"/>
<dbReference type="InterPro" id="IPR003661">
    <property type="entry name" value="HisK_dim/P_dom"/>
</dbReference>
<feature type="coiled-coil region" evidence="7">
    <location>
        <begin position="271"/>
        <end position="298"/>
    </location>
</feature>
<dbReference type="InterPro" id="IPR013655">
    <property type="entry name" value="PAS_fold_3"/>
</dbReference>
<dbReference type="Gene3D" id="3.30.450.20">
    <property type="entry name" value="PAS domain"/>
    <property type="match status" value="3"/>
</dbReference>
<dbReference type="InterPro" id="IPR000014">
    <property type="entry name" value="PAS"/>
</dbReference>
<dbReference type="PANTHER" id="PTHR43065:SF42">
    <property type="entry name" value="TWO-COMPONENT SENSOR PPRA"/>
    <property type="match status" value="1"/>
</dbReference>
<dbReference type="Pfam" id="PF02518">
    <property type="entry name" value="HATPase_c"/>
    <property type="match status" value="1"/>
</dbReference>
<evidence type="ECO:0000313" key="11">
    <source>
        <dbReference type="EMBL" id="MBL6080655.1"/>
    </source>
</evidence>
<feature type="domain" description="Histidine kinase" evidence="8">
    <location>
        <begin position="557"/>
        <end position="781"/>
    </location>
</feature>
<dbReference type="Pfam" id="PF08447">
    <property type="entry name" value="PAS_3"/>
    <property type="match status" value="2"/>
</dbReference>
<dbReference type="SUPFAM" id="SSF47384">
    <property type="entry name" value="Homodimeric domain of signal transducing histidine kinase"/>
    <property type="match status" value="1"/>
</dbReference>
<sequence length="923" mass="101417">MFVVWGPELGFLYNDPYLEILGAKHPAALGGGFRTIWSEVWPNVEVLVKTAMTGEAVYREDFPLVLKRHGRDEPCWFTFSYSPVRDERGFVEGMLCIVSETTGKVLADRRNAFLVGLEDRLRSLTAPGDVTAAAAEFLGRHLGAARAGYGDIDALQEVVSVDQDWTHDETVASLAGEARALDGFGPAVIAELKAGRTLIVEDCYADPRVSEAYAATWDSIGCRALVVAPLIKEGRLRAILYVHNPAPRRWTPGDEAMVRGTAERTWAAAERGRAEAALRESEARLRSLNADLERQVIERAQARGRTWQLSPDLMGALNSRGYFETSNPAWQTVLGWSEAEMASMSIFELLHPDDVDRTRQGFQLTQLGQPAIRFENRYRCKDGTYRWISWVGIPEDGMVYCTGRDVTEEKRQAEELAERTAERDHLWQSSPDLLGVLDFDGVFRRVNPAWGTILGFEAHELVGTRVDQLIHPDDIELTEAALVRATGGRLPAVENRYRHKDGSYRWISWVAAPRSGLIYAIGRHVTAEKAQAEALRQAEDTLRQSQKMEAVGQLTGGLAHDFNNLLAGISGSLQMMQTRMAQGRLGELDRYITAALGASRRAAALTHRLLAFTRRQTLEPKPTDVNRLVAGMEELVRRTVGPAIDVEIVGAAGLWATLVDPNQLENALLNLCINARDAMPDGGRLTVETANRWLDERAARTRDLAPGQYVSLCVSDTGTGMTPEVVGRAFDPFFTTKPIGMGTGLGLSMIYGFVRQSGGQARIYSEPGQGTMVCLYLPRHHGKAEAEDEAAGQAAVPRAEQGETVLVVDDEPTVRMLVADVLAELGYTAIEAADGPAGLEVLQSDTRIDLLVTDVGLPGGMNGRQMADAARMHRPGLKVLFITGYAENAVLSHGHLDPGMHVLTKPFAIEMLASRIKELIYVE</sequence>
<dbReference type="RefSeq" id="WP_202833889.1">
    <property type="nucleotide sequence ID" value="NZ_JAETWB010000016.1"/>
</dbReference>
<dbReference type="SUPFAM" id="SSF55781">
    <property type="entry name" value="GAF domain-like"/>
    <property type="match status" value="1"/>
</dbReference>
<dbReference type="SMART" id="SM00387">
    <property type="entry name" value="HATPase_c"/>
    <property type="match status" value="1"/>
</dbReference>
<keyword evidence="12" id="KW-1185">Reference proteome</keyword>
<dbReference type="SMART" id="SM00086">
    <property type="entry name" value="PAC"/>
    <property type="match status" value="3"/>
</dbReference>
<dbReference type="SMART" id="SM00065">
    <property type="entry name" value="GAF"/>
    <property type="match status" value="1"/>
</dbReference>
<dbReference type="InterPro" id="IPR035965">
    <property type="entry name" value="PAS-like_dom_sf"/>
</dbReference>
<dbReference type="SUPFAM" id="SSF52172">
    <property type="entry name" value="CheY-like"/>
    <property type="match status" value="1"/>
</dbReference>
<dbReference type="SUPFAM" id="SSF55874">
    <property type="entry name" value="ATPase domain of HSP90 chaperone/DNA topoisomerase II/histidine kinase"/>
    <property type="match status" value="1"/>
</dbReference>
<dbReference type="EMBL" id="JAETWB010000016">
    <property type="protein sequence ID" value="MBL6080655.1"/>
    <property type="molecule type" value="Genomic_DNA"/>
</dbReference>
<evidence type="ECO:0000256" key="6">
    <source>
        <dbReference type="PROSITE-ProRule" id="PRU00169"/>
    </source>
</evidence>
<dbReference type="InterPro" id="IPR011006">
    <property type="entry name" value="CheY-like_superfamily"/>
</dbReference>
<dbReference type="Pfam" id="PF08448">
    <property type="entry name" value="PAS_4"/>
    <property type="match status" value="1"/>
</dbReference>
<feature type="domain" description="PAS" evidence="10">
    <location>
        <begin position="419"/>
        <end position="489"/>
    </location>
</feature>
<dbReference type="InterPro" id="IPR003018">
    <property type="entry name" value="GAF"/>
</dbReference>
<dbReference type="InterPro" id="IPR004358">
    <property type="entry name" value="Sig_transdc_His_kin-like_C"/>
</dbReference>